<evidence type="ECO:0000256" key="1">
    <source>
        <dbReference type="SAM" id="MobiDB-lite"/>
    </source>
</evidence>
<feature type="compositionally biased region" description="Polar residues" evidence="1">
    <location>
        <begin position="555"/>
        <end position="565"/>
    </location>
</feature>
<feature type="region of interest" description="Disordered" evidence="1">
    <location>
        <begin position="251"/>
        <end position="271"/>
    </location>
</feature>
<dbReference type="KEGG" id="tps:THAPSDRAFT_10203"/>
<feature type="compositionally biased region" description="Polar residues" evidence="1">
    <location>
        <begin position="615"/>
        <end position="637"/>
    </location>
</feature>
<dbReference type="PANTHER" id="PTHR28535:SF1">
    <property type="entry name" value="PROTEIN ZGRF1"/>
    <property type="match status" value="1"/>
</dbReference>
<feature type="compositionally biased region" description="Low complexity" evidence="1">
    <location>
        <begin position="722"/>
        <end position="733"/>
    </location>
</feature>
<feature type="domain" description="5'-3' DNA helicase ZGRF1-like N-terminal" evidence="2">
    <location>
        <begin position="97"/>
        <end position="178"/>
    </location>
</feature>
<dbReference type="HOGENOM" id="CLU_375331_0_0_1"/>
<feature type="compositionally biased region" description="Polar residues" evidence="1">
    <location>
        <begin position="1"/>
        <end position="17"/>
    </location>
</feature>
<feature type="compositionally biased region" description="Gly residues" evidence="1">
    <location>
        <begin position="338"/>
        <end position="349"/>
    </location>
</feature>
<dbReference type="eggNOG" id="ENOG502RWQ2">
    <property type="taxonomic scope" value="Eukaryota"/>
</dbReference>
<dbReference type="PaxDb" id="35128-Thaps10203"/>
<feature type="compositionally biased region" description="Polar residues" evidence="1">
    <location>
        <begin position="476"/>
        <end position="487"/>
    </location>
</feature>
<reference evidence="3 4" key="2">
    <citation type="journal article" date="2008" name="Nature">
        <title>The Phaeodactylum genome reveals the evolutionary history of diatom genomes.</title>
        <authorList>
            <person name="Bowler C."/>
            <person name="Allen A.E."/>
            <person name="Badger J.H."/>
            <person name="Grimwood J."/>
            <person name="Jabbari K."/>
            <person name="Kuo A."/>
            <person name="Maheswari U."/>
            <person name="Martens C."/>
            <person name="Maumus F."/>
            <person name="Otillar R.P."/>
            <person name="Rayko E."/>
            <person name="Salamov A."/>
            <person name="Vandepoele K."/>
            <person name="Beszteri B."/>
            <person name="Gruber A."/>
            <person name="Heijde M."/>
            <person name="Katinka M."/>
            <person name="Mock T."/>
            <person name="Valentin K."/>
            <person name="Verret F."/>
            <person name="Berges J.A."/>
            <person name="Brownlee C."/>
            <person name="Cadoret J.P."/>
            <person name="Chiovitti A."/>
            <person name="Choi C.J."/>
            <person name="Coesel S."/>
            <person name="De Martino A."/>
            <person name="Detter J.C."/>
            <person name="Durkin C."/>
            <person name="Falciatore A."/>
            <person name="Fournet J."/>
            <person name="Haruta M."/>
            <person name="Huysman M.J."/>
            <person name="Jenkins B.D."/>
            <person name="Jiroutova K."/>
            <person name="Jorgensen R.E."/>
            <person name="Joubert Y."/>
            <person name="Kaplan A."/>
            <person name="Kroger N."/>
            <person name="Kroth P.G."/>
            <person name="La Roche J."/>
            <person name="Lindquist E."/>
            <person name="Lommer M."/>
            <person name="Martin-Jezequel V."/>
            <person name="Lopez P.J."/>
            <person name="Lucas S."/>
            <person name="Mangogna M."/>
            <person name="McGinnis K."/>
            <person name="Medlin L.K."/>
            <person name="Montsant A."/>
            <person name="Oudot-Le Secq M.P."/>
            <person name="Napoli C."/>
            <person name="Obornik M."/>
            <person name="Parker M.S."/>
            <person name="Petit J.L."/>
            <person name="Porcel B.M."/>
            <person name="Poulsen N."/>
            <person name="Robison M."/>
            <person name="Rychlewski L."/>
            <person name="Rynearson T.A."/>
            <person name="Schmutz J."/>
            <person name="Shapiro H."/>
            <person name="Siaut M."/>
            <person name="Stanley M."/>
            <person name="Sussman M.R."/>
            <person name="Taylor A.R."/>
            <person name="Vardi A."/>
            <person name="von Dassow P."/>
            <person name="Vyverman W."/>
            <person name="Willis A."/>
            <person name="Wyrwicz L.S."/>
            <person name="Rokhsar D.S."/>
            <person name="Weissenbach J."/>
            <person name="Armbrust E.V."/>
            <person name="Green B.R."/>
            <person name="Van de Peer Y."/>
            <person name="Grigoriev I.V."/>
        </authorList>
    </citation>
    <scope>NUCLEOTIDE SEQUENCE [LARGE SCALE GENOMIC DNA]</scope>
    <source>
        <strain evidence="3 4">CCMP1335</strain>
    </source>
</reference>
<name>B8CDJ3_THAPS</name>
<reference evidence="3 4" key="1">
    <citation type="journal article" date="2004" name="Science">
        <title>The genome of the diatom Thalassiosira pseudonana: ecology, evolution, and metabolism.</title>
        <authorList>
            <person name="Armbrust E.V."/>
            <person name="Berges J.A."/>
            <person name="Bowler C."/>
            <person name="Green B.R."/>
            <person name="Martinez D."/>
            <person name="Putnam N.H."/>
            <person name="Zhou S."/>
            <person name="Allen A.E."/>
            <person name="Apt K.E."/>
            <person name="Bechner M."/>
            <person name="Brzezinski M.A."/>
            <person name="Chaal B.K."/>
            <person name="Chiovitti A."/>
            <person name="Davis A.K."/>
            <person name="Demarest M.S."/>
            <person name="Detter J.C."/>
            <person name="Glavina T."/>
            <person name="Goodstein D."/>
            <person name="Hadi M.Z."/>
            <person name="Hellsten U."/>
            <person name="Hildebrand M."/>
            <person name="Jenkins B.D."/>
            <person name="Jurka J."/>
            <person name="Kapitonov V.V."/>
            <person name="Kroger N."/>
            <person name="Lau W.W."/>
            <person name="Lane T.W."/>
            <person name="Larimer F.W."/>
            <person name="Lippmeier J.C."/>
            <person name="Lucas S."/>
            <person name="Medina M."/>
            <person name="Montsant A."/>
            <person name="Obornik M."/>
            <person name="Parker M.S."/>
            <person name="Palenik B."/>
            <person name="Pazour G.J."/>
            <person name="Richardson P.M."/>
            <person name="Rynearson T.A."/>
            <person name="Saito M.A."/>
            <person name="Schwartz D.C."/>
            <person name="Thamatrakoln K."/>
            <person name="Valentin K."/>
            <person name="Vardi A."/>
            <person name="Wilkerson F.P."/>
            <person name="Rokhsar D.S."/>
        </authorList>
    </citation>
    <scope>NUCLEOTIDE SEQUENCE [LARGE SCALE GENOMIC DNA]</scope>
    <source>
        <strain evidence="3 4">CCMP1335</strain>
    </source>
</reference>
<accession>B8CDJ3</accession>
<evidence type="ECO:0000313" key="3">
    <source>
        <dbReference type="EMBL" id="EED88463.1"/>
    </source>
</evidence>
<dbReference type="EMBL" id="CM000650">
    <property type="protein sequence ID" value="EED88463.1"/>
    <property type="molecule type" value="Genomic_DNA"/>
</dbReference>
<gene>
    <name evidence="3" type="ORF">THAPSDRAFT_10203</name>
</gene>
<organism evidence="3 4">
    <name type="scientific">Thalassiosira pseudonana</name>
    <name type="common">Marine diatom</name>
    <name type="synonym">Cyclotella nana</name>
    <dbReference type="NCBI Taxonomy" id="35128"/>
    <lineage>
        <taxon>Eukaryota</taxon>
        <taxon>Sar</taxon>
        <taxon>Stramenopiles</taxon>
        <taxon>Ochrophyta</taxon>
        <taxon>Bacillariophyta</taxon>
        <taxon>Coscinodiscophyceae</taxon>
        <taxon>Thalassiosirophycidae</taxon>
        <taxon>Thalassiosirales</taxon>
        <taxon>Thalassiosiraceae</taxon>
        <taxon>Thalassiosira</taxon>
    </lineage>
</organism>
<dbReference type="GO" id="GO:0035861">
    <property type="term" value="C:site of double-strand break"/>
    <property type="evidence" value="ECO:0000318"/>
    <property type="project" value="GO_Central"/>
</dbReference>
<feature type="compositionally biased region" description="Polar residues" evidence="1">
    <location>
        <begin position="652"/>
        <end position="664"/>
    </location>
</feature>
<dbReference type="InterPro" id="IPR052800">
    <property type="entry name" value="DNA_Repair_Helicase_ZGRF1"/>
</dbReference>
<dbReference type="InterPro" id="IPR018838">
    <property type="entry name" value="ZGRF1-like_N"/>
</dbReference>
<dbReference type="InParanoid" id="B8CDJ3"/>
<dbReference type="PANTHER" id="PTHR28535">
    <property type="entry name" value="ZINC FINGER GRF-TYPE CONTAINING 1"/>
    <property type="match status" value="1"/>
</dbReference>
<protein>
    <recommendedName>
        <fullName evidence="2">5'-3' DNA helicase ZGRF1-like N-terminal domain-containing protein</fullName>
    </recommendedName>
</protein>
<feature type="compositionally biased region" description="Low complexity" evidence="1">
    <location>
        <begin position="577"/>
        <end position="589"/>
    </location>
</feature>
<dbReference type="Pfam" id="PF10382">
    <property type="entry name" value="ZGRF1-like_N"/>
    <property type="match status" value="1"/>
</dbReference>
<feature type="compositionally biased region" description="Basic and acidic residues" evidence="1">
    <location>
        <begin position="290"/>
        <end position="305"/>
    </location>
</feature>
<proteinExistence type="predicted"/>
<dbReference type="AlphaFoldDB" id="B8CDJ3"/>
<feature type="region of interest" description="Disordered" evidence="1">
    <location>
        <begin position="190"/>
        <end position="238"/>
    </location>
</feature>
<dbReference type="GO" id="GO:0005634">
    <property type="term" value="C:nucleus"/>
    <property type="evidence" value="ECO:0000318"/>
    <property type="project" value="GO_Central"/>
</dbReference>
<evidence type="ECO:0000259" key="2">
    <source>
        <dbReference type="Pfam" id="PF10382"/>
    </source>
</evidence>
<feature type="compositionally biased region" description="Low complexity" evidence="1">
    <location>
        <begin position="54"/>
        <end position="88"/>
    </location>
</feature>
<feature type="compositionally biased region" description="Low complexity" evidence="1">
    <location>
        <begin position="350"/>
        <end position="361"/>
    </location>
</feature>
<evidence type="ECO:0000313" key="4">
    <source>
        <dbReference type="Proteomes" id="UP000001449"/>
    </source>
</evidence>
<dbReference type="STRING" id="35128.B8CDJ3"/>
<feature type="region of interest" description="Disordered" evidence="1">
    <location>
        <begin position="290"/>
        <end position="740"/>
    </location>
</feature>
<feature type="compositionally biased region" description="Basic and acidic residues" evidence="1">
    <location>
        <begin position="704"/>
        <end position="718"/>
    </location>
</feature>
<dbReference type="GO" id="GO:0006302">
    <property type="term" value="P:double-strand break repair"/>
    <property type="evidence" value="ECO:0000318"/>
    <property type="project" value="GO_Central"/>
</dbReference>
<dbReference type="GeneID" id="7450262"/>
<dbReference type="RefSeq" id="XP_002294108.1">
    <property type="nucleotide sequence ID" value="XM_002294072.1"/>
</dbReference>
<feature type="compositionally biased region" description="Polar residues" evidence="1">
    <location>
        <begin position="368"/>
        <end position="379"/>
    </location>
</feature>
<feature type="compositionally biased region" description="Polar residues" evidence="1">
    <location>
        <begin position="324"/>
        <end position="334"/>
    </location>
</feature>
<feature type="compositionally biased region" description="Low complexity" evidence="1">
    <location>
        <begin position="541"/>
        <end position="554"/>
    </location>
</feature>
<feature type="region of interest" description="Disordered" evidence="1">
    <location>
        <begin position="1"/>
        <end position="96"/>
    </location>
</feature>
<feature type="compositionally biased region" description="Acidic residues" evidence="1">
    <location>
        <begin position="448"/>
        <end position="462"/>
    </location>
</feature>
<sequence>MGDSLKNGSSMSNINARSSGSENSSNGGNGWDDSFRHSGRGNAFAAPRGGQHQSSAKNNSSNSKASSRNNGDRYTSQQPQTSSYPSNNKHSSGNSKQQFQVLYTHQKTKKKKQWKDGRLLLTGTRASLYEACPLPGSSTAAIDSLDMTHAEASRLVGTVSNGGVVEDELESEKYLIMVEGIWVDVASGGGGAAAAGKNNHPLWNKQLPQSQHDRQPSSSSAAASQGSTTTIHRGIKQPSLGMQKLLSSKFRMPQKVIPLPPEEKRKRQWMENGVNKRKCRVLQPGELERRFYGGRDHDGDGRYDNDNGYNERGGRYRDEDEGTDGSNAIYNNYDSRGGRGGYQGNGGGPNNNFHDYNNPNNEQDNYRDTSIPSNDGQDNSSHHHRPPASSKRPNVSSSFGRFGNNARDCGDMRSAQGGGNNSNYCTRPERSGGSRFQSNGYDPSGFYAEEEDDDEHDGDDEQQQQQHGEGNGVQLDWQNKYHQQEQGRYNGGEQSMDGGRSQLANEMHQDNSNVHPNAQRMVRFQDQENANADSTVYEPPSNNQSNNTTSQGNSPHQNNNTAHTTSPEDVRVDDELLALLGASPSAAEESNNDAPVPFNCNGSDNDDGGDFNNNEQSHGNQSTNANEDPSNGDNSFLASIRQRQTEVETSELRTTGWSSSTQSFYGDDFGSNCQYDNDEYGLDDDEEQLGNSNNGGEGGIGTEMRNDDANEYKHKVSAEHTLGLSLPSAGESSSEGEDEL</sequence>
<feature type="compositionally biased region" description="Acidic residues" evidence="1">
    <location>
        <begin position="676"/>
        <end position="688"/>
    </location>
</feature>
<keyword evidence="4" id="KW-1185">Reference proteome</keyword>
<dbReference type="Proteomes" id="UP000001449">
    <property type="component" value="Chromosome 15"/>
</dbReference>